<dbReference type="PANTHER" id="PTHR43214:SF43">
    <property type="entry name" value="TWO-COMPONENT RESPONSE REGULATOR"/>
    <property type="match status" value="1"/>
</dbReference>
<dbReference type="CDD" id="cd06170">
    <property type="entry name" value="LuxR_C_like"/>
    <property type="match status" value="1"/>
</dbReference>
<feature type="transmembrane region" description="Helical" evidence="5">
    <location>
        <begin position="177"/>
        <end position="199"/>
    </location>
</feature>
<keyword evidence="5" id="KW-0472">Membrane</keyword>
<feature type="modified residue" description="4-aspartylphosphate" evidence="3">
    <location>
        <position position="469"/>
    </location>
</feature>
<dbReference type="PROSITE" id="PS50043">
    <property type="entry name" value="HTH_LUXR_2"/>
    <property type="match status" value="1"/>
</dbReference>
<evidence type="ECO:0000256" key="5">
    <source>
        <dbReference type="SAM" id="Phobius"/>
    </source>
</evidence>
<keyword evidence="9" id="KW-1185">Reference proteome</keyword>
<dbReference type="InterPro" id="IPR000792">
    <property type="entry name" value="Tscrpt_reg_LuxR_C"/>
</dbReference>
<dbReference type="PROSITE" id="PS50110">
    <property type="entry name" value="RESPONSE_REGULATORY"/>
    <property type="match status" value="1"/>
</dbReference>
<dbReference type="SMART" id="SM00448">
    <property type="entry name" value="REC"/>
    <property type="match status" value="1"/>
</dbReference>
<keyword evidence="1 3" id="KW-0597">Phosphoprotein</keyword>
<feature type="compositionally biased region" description="Basic residues" evidence="4">
    <location>
        <begin position="395"/>
        <end position="405"/>
    </location>
</feature>
<keyword evidence="5" id="KW-0812">Transmembrane</keyword>
<gene>
    <name evidence="8" type="ORF">GCM10025869_08110</name>
</gene>
<dbReference type="InterPro" id="IPR058245">
    <property type="entry name" value="NreC/VraR/RcsB-like_REC"/>
</dbReference>
<feature type="transmembrane region" description="Helical" evidence="5">
    <location>
        <begin position="113"/>
        <end position="137"/>
    </location>
</feature>
<evidence type="ECO:0000256" key="4">
    <source>
        <dbReference type="SAM" id="MobiDB-lite"/>
    </source>
</evidence>
<dbReference type="Gene3D" id="3.40.50.2300">
    <property type="match status" value="1"/>
</dbReference>
<dbReference type="InterPro" id="IPR016032">
    <property type="entry name" value="Sig_transdc_resp-reg_C-effctor"/>
</dbReference>
<evidence type="ECO:0000256" key="2">
    <source>
        <dbReference type="ARBA" id="ARBA00023125"/>
    </source>
</evidence>
<dbReference type="PRINTS" id="PR00038">
    <property type="entry name" value="HTHLUXR"/>
</dbReference>
<evidence type="ECO:0000313" key="8">
    <source>
        <dbReference type="EMBL" id="GMA90282.1"/>
    </source>
</evidence>
<feature type="transmembrane region" description="Helical" evidence="5">
    <location>
        <begin position="83"/>
        <end position="107"/>
    </location>
</feature>
<protein>
    <recommendedName>
        <fullName evidence="10">Response regulator transcription factor</fullName>
    </recommendedName>
</protein>
<accession>A0ABQ6JPP3</accession>
<sequence length="634" mass="67019">MRPSALVLGGVSVALARHLGMPVVLTRVLFAGLGALGAVWMLYALWVRSAPVAALAGLAPALLYAWLWALVPREPGTPHAPRTRLAPVAAILIGCGAVFALIVPFTWGPTSTYQLLPIGLAESALALLAAIAWAVAVDRRDPQRAVTAPVVRGLASGLLIVLGVAPLPASFADARTLVAIVCVALVLLGIAGFVLPPLIDRWASRAAERAALAREEQRAEIAAHLHDSVLQTLAIIQNRAGAGSEIARIARAQERELRDWLFAGTDPFAGDLATELKTIARELELEHAVRIEVVTVGDVGAIESGALAGAAREALVNAARHAGARSRCTQRRHPRRSRCSCATGVRASIRMPSRMAASASANRSWGAWRARAARAPSRAARRAPRCCCDFRGARPRHPAPRRRRTSCPPHPQPRGSVMTRVLIVDDHSIFRTGLRTDLGDAVEVVGEAGDVDAAVRSIAELRPEVVLLDVHLPGGAGGGGAEVVRRSAALLGEVRFLALSVSDSAEDVVGVIRAGARGYITKATSGAEVAAAVATVAAGDAVFSPRLAGFVLDAFGTAAGAPAVATRDDELDRLSAREQEVMRLIARGYAYKEVASHLFISIKTVETHVSSVLRKLQLSSRHELTAWALERRLL</sequence>
<dbReference type="InterPro" id="IPR011006">
    <property type="entry name" value="CheY-like_superfamily"/>
</dbReference>
<evidence type="ECO:0000259" key="6">
    <source>
        <dbReference type="PROSITE" id="PS50043"/>
    </source>
</evidence>
<dbReference type="SMART" id="SM00421">
    <property type="entry name" value="HTH_LUXR"/>
    <property type="match status" value="1"/>
</dbReference>
<comment type="caution">
    <text evidence="8">The sequence shown here is derived from an EMBL/GenBank/DDBJ whole genome shotgun (WGS) entry which is preliminary data.</text>
</comment>
<keyword evidence="2" id="KW-0238">DNA-binding</keyword>
<proteinExistence type="predicted"/>
<dbReference type="CDD" id="cd17535">
    <property type="entry name" value="REC_NarL-like"/>
    <property type="match status" value="1"/>
</dbReference>
<dbReference type="SUPFAM" id="SSF52172">
    <property type="entry name" value="CheY-like"/>
    <property type="match status" value="1"/>
</dbReference>
<feature type="transmembrane region" description="Helical" evidence="5">
    <location>
        <begin position="24"/>
        <end position="46"/>
    </location>
</feature>
<feature type="domain" description="Response regulatory" evidence="7">
    <location>
        <begin position="420"/>
        <end position="537"/>
    </location>
</feature>
<reference evidence="9" key="1">
    <citation type="journal article" date="2019" name="Int. J. Syst. Evol. Microbiol.">
        <title>The Global Catalogue of Microorganisms (GCM) 10K type strain sequencing project: providing services to taxonomists for standard genome sequencing and annotation.</title>
        <authorList>
            <consortium name="The Broad Institute Genomics Platform"/>
            <consortium name="The Broad Institute Genome Sequencing Center for Infectious Disease"/>
            <person name="Wu L."/>
            <person name="Ma J."/>
        </authorList>
    </citation>
    <scope>NUCLEOTIDE SEQUENCE [LARGE SCALE GENOMIC DNA]</scope>
    <source>
        <strain evidence="9">NBRC 108755</strain>
    </source>
</reference>
<dbReference type="Proteomes" id="UP001157069">
    <property type="component" value="Unassembled WGS sequence"/>
</dbReference>
<feature type="transmembrane region" description="Helical" evidence="5">
    <location>
        <begin position="52"/>
        <end position="71"/>
    </location>
</feature>
<dbReference type="EMBL" id="BSVA01000001">
    <property type="protein sequence ID" value="GMA90282.1"/>
    <property type="molecule type" value="Genomic_DNA"/>
</dbReference>
<dbReference type="Pfam" id="PF00072">
    <property type="entry name" value="Response_reg"/>
    <property type="match status" value="1"/>
</dbReference>
<evidence type="ECO:0000313" key="9">
    <source>
        <dbReference type="Proteomes" id="UP001157069"/>
    </source>
</evidence>
<dbReference type="PROSITE" id="PS00622">
    <property type="entry name" value="HTH_LUXR_1"/>
    <property type="match status" value="1"/>
</dbReference>
<dbReference type="InterPro" id="IPR039420">
    <property type="entry name" value="WalR-like"/>
</dbReference>
<evidence type="ECO:0000259" key="7">
    <source>
        <dbReference type="PROSITE" id="PS50110"/>
    </source>
</evidence>
<name>A0ABQ6JPP3_9MICO</name>
<keyword evidence="5" id="KW-1133">Transmembrane helix</keyword>
<evidence type="ECO:0000256" key="3">
    <source>
        <dbReference type="PROSITE-ProRule" id="PRU00169"/>
    </source>
</evidence>
<dbReference type="SUPFAM" id="SSF46894">
    <property type="entry name" value="C-terminal effector domain of the bipartite response regulators"/>
    <property type="match status" value="1"/>
</dbReference>
<feature type="transmembrane region" description="Helical" evidence="5">
    <location>
        <begin position="149"/>
        <end position="171"/>
    </location>
</feature>
<feature type="region of interest" description="Disordered" evidence="4">
    <location>
        <begin position="395"/>
        <end position="414"/>
    </location>
</feature>
<dbReference type="Pfam" id="PF00196">
    <property type="entry name" value="GerE"/>
    <property type="match status" value="1"/>
</dbReference>
<dbReference type="InterPro" id="IPR001789">
    <property type="entry name" value="Sig_transdc_resp-reg_receiver"/>
</dbReference>
<evidence type="ECO:0000256" key="1">
    <source>
        <dbReference type="ARBA" id="ARBA00022553"/>
    </source>
</evidence>
<dbReference type="PANTHER" id="PTHR43214">
    <property type="entry name" value="TWO-COMPONENT RESPONSE REGULATOR"/>
    <property type="match status" value="1"/>
</dbReference>
<feature type="domain" description="HTH luxR-type" evidence="6">
    <location>
        <begin position="567"/>
        <end position="632"/>
    </location>
</feature>
<organism evidence="8 9">
    <name type="scientific">Homoserinibacter gongjuensis</name>
    <dbReference type="NCBI Taxonomy" id="1162968"/>
    <lineage>
        <taxon>Bacteria</taxon>
        <taxon>Bacillati</taxon>
        <taxon>Actinomycetota</taxon>
        <taxon>Actinomycetes</taxon>
        <taxon>Micrococcales</taxon>
        <taxon>Microbacteriaceae</taxon>
        <taxon>Homoserinibacter</taxon>
    </lineage>
</organism>
<evidence type="ECO:0008006" key="10">
    <source>
        <dbReference type="Google" id="ProtNLM"/>
    </source>
</evidence>